<proteinExistence type="predicted"/>
<protein>
    <submittedName>
        <fullName evidence="2">Uncharacterized protein</fullName>
    </submittedName>
</protein>
<evidence type="ECO:0000313" key="2">
    <source>
        <dbReference type="EMBL" id="KAF2501718.1"/>
    </source>
</evidence>
<feature type="region of interest" description="Disordered" evidence="1">
    <location>
        <begin position="1"/>
        <end position="68"/>
    </location>
</feature>
<dbReference type="AlphaFoldDB" id="A0A6A6RAA9"/>
<dbReference type="Proteomes" id="UP000799750">
    <property type="component" value="Unassembled WGS sequence"/>
</dbReference>
<reference evidence="2" key="1">
    <citation type="journal article" date="2020" name="Stud. Mycol.">
        <title>101 Dothideomycetes genomes: a test case for predicting lifestyles and emergence of pathogens.</title>
        <authorList>
            <person name="Haridas S."/>
            <person name="Albert R."/>
            <person name="Binder M."/>
            <person name="Bloem J."/>
            <person name="Labutti K."/>
            <person name="Salamov A."/>
            <person name="Andreopoulos B."/>
            <person name="Baker S."/>
            <person name="Barry K."/>
            <person name="Bills G."/>
            <person name="Bluhm B."/>
            <person name="Cannon C."/>
            <person name="Castanera R."/>
            <person name="Culley D."/>
            <person name="Daum C."/>
            <person name="Ezra D."/>
            <person name="Gonzalez J."/>
            <person name="Henrissat B."/>
            <person name="Kuo A."/>
            <person name="Liang C."/>
            <person name="Lipzen A."/>
            <person name="Lutzoni F."/>
            <person name="Magnuson J."/>
            <person name="Mondo S."/>
            <person name="Nolan M."/>
            <person name="Ohm R."/>
            <person name="Pangilinan J."/>
            <person name="Park H.-J."/>
            <person name="Ramirez L."/>
            <person name="Alfaro M."/>
            <person name="Sun H."/>
            <person name="Tritt A."/>
            <person name="Yoshinaga Y."/>
            <person name="Zwiers L.-H."/>
            <person name="Turgeon B."/>
            <person name="Goodwin S."/>
            <person name="Spatafora J."/>
            <person name="Crous P."/>
            <person name="Grigoriev I."/>
        </authorList>
    </citation>
    <scope>NUCLEOTIDE SEQUENCE</scope>
    <source>
        <strain evidence="2">CBS 269.34</strain>
    </source>
</reference>
<sequence length="385" mass="41175">MSSPPRTPASRPISHRRHPSSIDINSNTHSRRRSSGAGYSPVTPRSSHGFQDYGDVGGDGGGEGLGSLADELADAWDDGEEGDGYEEEDQPLAQSVNGDEIHLNGVNGVPRDSGVVLASSPVAEKTLSPARALRNSRHRRKESMYDGSDYGDDSDLETSEGISAGLEARMAAVESLARRGMEMNGSAADGVVGRVTEQLRDLGSQAGVESGATRLTTAHSALGSHLTHQTRTLTSLTSSLLSPLAITTGMLDPDTIDTLLPLITTTLELLPQPPSEPLYALAQLTNQTRDLLQTLSYLSDSLHMSRQATAVATRRLKSVQIAVGEWRKEDEAREEGVRFIERGGWEKRLSEREAEKVCAGVVGGFEEVCGMWRARLCEGLGVASA</sequence>
<feature type="region of interest" description="Disordered" evidence="1">
    <location>
        <begin position="120"/>
        <end position="158"/>
    </location>
</feature>
<name>A0A6A6RAA9_9PEZI</name>
<accession>A0A6A6RAA9</accession>
<evidence type="ECO:0000256" key="1">
    <source>
        <dbReference type="SAM" id="MobiDB-lite"/>
    </source>
</evidence>
<dbReference type="OrthoDB" id="5427526at2759"/>
<organism evidence="2 3">
    <name type="scientific">Lophium mytilinum</name>
    <dbReference type="NCBI Taxonomy" id="390894"/>
    <lineage>
        <taxon>Eukaryota</taxon>
        <taxon>Fungi</taxon>
        <taxon>Dikarya</taxon>
        <taxon>Ascomycota</taxon>
        <taxon>Pezizomycotina</taxon>
        <taxon>Dothideomycetes</taxon>
        <taxon>Pleosporomycetidae</taxon>
        <taxon>Mytilinidiales</taxon>
        <taxon>Mytilinidiaceae</taxon>
        <taxon>Lophium</taxon>
    </lineage>
</organism>
<evidence type="ECO:0000313" key="3">
    <source>
        <dbReference type="Proteomes" id="UP000799750"/>
    </source>
</evidence>
<feature type="compositionally biased region" description="Acidic residues" evidence="1">
    <location>
        <begin position="149"/>
        <end position="158"/>
    </location>
</feature>
<dbReference type="EMBL" id="MU004182">
    <property type="protein sequence ID" value="KAF2501718.1"/>
    <property type="molecule type" value="Genomic_DNA"/>
</dbReference>
<gene>
    <name evidence="2" type="ORF">BU16DRAFT_556192</name>
</gene>
<keyword evidence="3" id="KW-1185">Reference proteome</keyword>
<feature type="compositionally biased region" description="Gly residues" evidence="1">
    <location>
        <begin position="55"/>
        <end position="65"/>
    </location>
</feature>